<evidence type="ECO:0000259" key="13">
    <source>
        <dbReference type="PROSITE" id="PS50157"/>
    </source>
</evidence>
<feature type="domain" description="C2H2-type" evidence="13">
    <location>
        <begin position="251"/>
        <end position="280"/>
    </location>
</feature>
<protein>
    <submittedName>
        <fullName evidence="14">ZNF729 protein</fullName>
    </submittedName>
</protein>
<feature type="region of interest" description="Disordered" evidence="12">
    <location>
        <begin position="68"/>
        <end position="129"/>
    </location>
</feature>
<dbReference type="SUPFAM" id="SSF57667">
    <property type="entry name" value="beta-beta-alpha zinc fingers"/>
    <property type="match status" value="5"/>
</dbReference>
<dbReference type="AlphaFoldDB" id="A0A8J9YNI4"/>
<proteinExistence type="inferred from homology"/>
<keyword evidence="7" id="KW-0805">Transcription regulation</keyword>
<reference evidence="14" key="1">
    <citation type="submission" date="2022-01" db="EMBL/GenBank/DDBJ databases">
        <authorList>
            <person name="Braso-Vives M."/>
        </authorList>
    </citation>
    <scope>NUCLEOTIDE SEQUENCE</scope>
</reference>
<evidence type="ECO:0000256" key="11">
    <source>
        <dbReference type="PROSITE-ProRule" id="PRU00042"/>
    </source>
</evidence>
<dbReference type="SMART" id="SM00355">
    <property type="entry name" value="ZnF_C2H2"/>
    <property type="match status" value="20"/>
</dbReference>
<dbReference type="Pfam" id="PF00096">
    <property type="entry name" value="zf-C2H2"/>
    <property type="match status" value="2"/>
</dbReference>
<evidence type="ECO:0000256" key="7">
    <source>
        <dbReference type="ARBA" id="ARBA00023015"/>
    </source>
</evidence>
<keyword evidence="9" id="KW-0804">Transcription</keyword>
<feature type="domain" description="C2H2-type" evidence="13">
    <location>
        <begin position="695"/>
        <end position="722"/>
    </location>
</feature>
<comment type="subcellular location">
    <subcellularLocation>
        <location evidence="1">Nucleus</location>
    </subcellularLocation>
</comment>
<dbReference type="GO" id="GO:0008270">
    <property type="term" value="F:zinc ion binding"/>
    <property type="evidence" value="ECO:0007669"/>
    <property type="project" value="UniProtKB-KW"/>
</dbReference>
<dbReference type="FunFam" id="3.30.160.60:FF:000446">
    <property type="entry name" value="Zinc finger protein"/>
    <property type="match status" value="1"/>
</dbReference>
<evidence type="ECO:0000256" key="2">
    <source>
        <dbReference type="ARBA" id="ARBA00006991"/>
    </source>
</evidence>
<evidence type="ECO:0000256" key="5">
    <source>
        <dbReference type="ARBA" id="ARBA00022771"/>
    </source>
</evidence>
<dbReference type="GO" id="GO:0003677">
    <property type="term" value="F:DNA binding"/>
    <property type="evidence" value="ECO:0007669"/>
    <property type="project" value="UniProtKB-KW"/>
</dbReference>
<feature type="domain" description="C2H2-type" evidence="13">
    <location>
        <begin position="202"/>
        <end position="230"/>
    </location>
</feature>
<dbReference type="EMBL" id="OV696686">
    <property type="protein sequence ID" value="CAH1231761.1"/>
    <property type="molecule type" value="Genomic_DNA"/>
</dbReference>
<evidence type="ECO:0000256" key="9">
    <source>
        <dbReference type="ARBA" id="ARBA00023163"/>
    </source>
</evidence>
<keyword evidence="3" id="KW-0479">Metal-binding</keyword>
<keyword evidence="5 11" id="KW-0863">Zinc-finger</keyword>
<dbReference type="Proteomes" id="UP000838412">
    <property type="component" value="Chromosome 1"/>
</dbReference>
<feature type="domain" description="C2H2-type" evidence="13">
    <location>
        <begin position="362"/>
        <end position="391"/>
    </location>
</feature>
<name>A0A8J9YNI4_BRALA</name>
<evidence type="ECO:0000313" key="14">
    <source>
        <dbReference type="EMBL" id="CAH1231761.1"/>
    </source>
</evidence>
<evidence type="ECO:0000256" key="1">
    <source>
        <dbReference type="ARBA" id="ARBA00004123"/>
    </source>
</evidence>
<feature type="compositionally biased region" description="Acidic residues" evidence="12">
    <location>
        <begin position="90"/>
        <end position="103"/>
    </location>
</feature>
<keyword evidence="15" id="KW-1185">Reference proteome</keyword>
<organism evidence="14 15">
    <name type="scientific">Branchiostoma lanceolatum</name>
    <name type="common">Common lancelet</name>
    <name type="synonym">Amphioxus lanceolatum</name>
    <dbReference type="NCBI Taxonomy" id="7740"/>
    <lineage>
        <taxon>Eukaryota</taxon>
        <taxon>Metazoa</taxon>
        <taxon>Chordata</taxon>
        <taxon>Cephalochordata</taxon>
        <taxon>Leptocardii</taxon>
        <taxon>Amphioxiformes</taxon>
        <taxon>Branchiostomatidae</taxon>
        <taxon>Branchiostoma</taxon>
    </lineage>
</organism>
<evidence type="ECO:0000256" key="3">
    <source>
        <dbReference type="ARBA" id="ARBA00022723"/>
    </source>
</evidence>
<feature type="domain" description="C2H2-type" evidence="13">
    <location>
        <begin position="779"/>
        <end position="807"/>
    </location>
</feature>
<keyword evidence="6" id="KW-0862">Zinc</keyword>
<evidence type="ECO:0000256" key="8">
    <source>
        <dbReference type="ARBA" id="ARBA00023125"/>
    </source>
</evidence>
<evidence type="ECO:0000256" key="12">
    <source>
        <dbReference type="SAM" id="MobiDB-lite"/>
    </source>
</evidence>
<dbReference type="PANTHER" id="PTHR24377">
    <property type="entry name" value="IP01015P-RELATED"/>
    <property type="match status" value="1"/>
</dbReference>
<comment type="similarity">
    <text evidence="2">Belongs to the krueppel C2H2-type zinc-finger protein family.</text>
</comment>
<evidence type="ECO:0000256" key="10">
    <source>
        <dbReference type="ARBA" id="ARBA00023242"/>
    </source>
</evidence>
<keyword evidence="8" id="KW-0238">DNA-binding</keyword>
<evidence type="ECO:0000313" key="15">
    <source>
        <dbReference type="Proteomes" id="UP000838412"/>
    </source>
</evidence>
<dbReference type="InterPro" id="IPR013087">
    <property type="entry name" value="Znf_C2H2_type"/>
</dbReference>
<keyword evidence="4" id="KW-0677">Repeat</keyword>
<feature type="domain" description="C2H2-type" evidence="13">
    <location>
        <begin position="723"/>
        <end position="751"/>
    </location>
</feature>
<evidence type="ECO:0000256" key="6">
    <source>
        <dbReference type="ARBA" id="ARBA00022833"/>
    </source>
</evidence>
<accession>A0A8J9YNI4</accession>
<dbReference type="InterPro" id="IPR050826">
    <property type="entry name" value="Krueppel_C2H2_ZnFinger"/>
</dbReference>
<feature type="domain" description="C2H2-type" evidence="13">
    <location>
        <begin position="609"/>
        <end position="637"/>
    </location>
</feature>
<feature type="compositionally biased region" description="Basic and acidic residues" evidence="12">
    <location>
        <begin position="79"/>
        <end position="89"/>
    </location>
</feature>
<evidence type="ECO:0000256" key="4">
    <source>
        <dbReference type="ARBA" id="ARBA00022737"/>
    </source>
</evidence>
<dbReference type="InterPro" id="IPR036236">
    <property type="entry name" value="Znf_C2H2_sf"/>
</dbReference>
<dbReference type="PROSITE" id="PS50157">
    <property type="entry name" value="ZINC_FINGER_C2H2_2"/>
    <property type="match status" value="10"/>
</dbReference>
<gene>
    <name evidence="14" type="primary">ZNF729</name>
    <name evidence="14" type="ORF">BLAG_LOCUS1325</name>
</gene>
<dbReference type="PROSITE" id="PS00028">
    <property type="entry name" value="ZINC_FINGER_C2H2_1"/>
    <property type="match status" value="9"/>
</dbReference>
<sequence length="879" mass="100683">MGDHNAVKVGSSKATQPFTVHTPLEAPDFSSYIETIYRCKVCQFLGNTTEAVTEHLKSTHLSQSLDHSYAGGWQGVPLTEKRQTGKVSDEDSEPSDNFDDDDSMPPGVAASDDDDDSPNEVLESLDDISPELPKKKKMYRCSTAGCRLRFPTQEQRDLHEQCHVQGEGASDGSFRCPTCQVNEGTWEDMMVHLGSHTCVFHLYCVVCNCGFSSSVDLDRHLAAVHGVNQPNWPLHYKQVHTWKFHLLKQKFGCPRKDCKSYFFNQEDLDIHKKCHVDKKPHFKCYICGQVATTWPSMKAHFLQCHRQLLTVKEGVMVDSGTEVEAVAKPLFIFKEETEVTNGNQENRQSRSPQVPRQQLLWFPCTWKGCEVGYSAEEQLKLHQRCHLAEGDSTVFQCPFCETGPTDWEAMQDHITKHTDLLNVTCEGCNWTFPTMGQLDDHFSKQHMKINSLFTLAQKQRIARKSAQRRKRKYKCENCKKAFFFKEEDLRTHEQCHIEASPDFRCYVPDCTKAQDTFGDWIKMKSHLRSAHKVHIAAKEKPYKPKKQKYDNLPTMCDVCGKVFCGRRNLTRHMKSHREPLKCPQCPKFSTKRPNMLRAHMEKHRGEGKFHCKQCGYFAPVRADLKNHMEIVHSEVKPYMCDLCGKFFKFLGNLSQHRKVIHSDARPFSCTKCNHTSKTKEALNRHNSKVHSDSKMTCPHCGFSTHVKSVLEKHMDLHSEDRQHKCPQCTYGFKESNALKRHMEEVHAEKPLHHCSMCSYSCNNHIRLEEHEMAHLEARYNCNICEFKSKWRASLFRHYKVVHNIQKPVVKLAKVYPASDSNIIPSSRSLQTVVASEATVTIPVTSTGEVDGATAILMGLAYGAGSSNNIEEYVKTVDWR</sequence>
<dbReference type="GO" id="GO:0005634">
    <property type="term" value="C:nucleus"/>
    <property type="evidence" value="ECO:0007669"/>
    <property type="project" value="UniProtKB-SubCell"/>
</dbReference>
<dbReference type="Gene3D" id="3.30.160.60">
    <property type="entry name" value="Classic Zinc Finger"/>
    <property type="match status" value="8"/>
</dbReference>
<dbReference type="OrthoDB" id="6077919at2759"/>
<feature type="domain" description="C2H2-type" evidence="13">
    <location>
        <begin position="667"/>
        <end position="695"/>
    </location>
</feature>
<dbReference type="FunFam" id="3.30.160.60:FF:000075">
    <property type="entry name" value="Putative zinc finger protein 536"/>
    <property type="match status" value="1"/>
</dbReference>
<feature type="domain" description="C2H2-type" evidence="13">
    <location>
        <begin position="638"/>
        <end position="666"/>
    </location>
</feature>
<feature type="domain" description="C2H2-type" evidence="13">
    <location>
        <begin position="554"/>
        <end position="576"/>
    </location>
</feature>
<keyword evidence="10" id="KW-0539">Nucleus</keyword>
<feature type="compositionally biased region" description="Acidic residues" evidence="12">
    <location>
        <begin position="111"/>
        <end position="129"/>
    </location>
</feature>